<dbReference type="Gene3D" id="3.40.50.1820">
    <property type="entry name" value="alpha/beta hydrolase"/>
    <property type="match status" value="2"/>
</dbReference>
<organism evidence="1 2">
    <name type="scientific">Actinophytocola gossypii</name>
    <dbReference type="NCBI Taxonomy" id="2812003"/>
    <lineage>
        <taxon>Bacteria</taxon>
        <taxon>Bacillati</taxon>
        <taxon>Actinomycetota</taxon>
        <taxon>Actinomycetes</taxon>
        <taxon>Pseudonocardiales</taxon>
        <taxon>Pseudonocardiaceae</taxon>
    </lineage>
</organism>
<proteinExistence type="predicted"/>
<dbReference type="PANTHER" id="PTHR34853:SF1">
    <property type="entry name" value="LIPASE 5"/>
    <property type="match status" value="1"/>
</dbReference>
<comment type="caution">
    <text evidence="1">The sequence shown here is derived from an EMBL/GenBank/DDBJ whole genome shotgun (WGS) entry which is preliminary data.</text>
</comment>
<sequence length="290" mass="30836">MPAELDPELPVLAWAHGTTGIGDDCAPSEDPSLAGYTEQLAAFLEAGYAVTATDYAGLGTPGDHPYLIPESAGRSVVDSVRAIRDLHPDLGDRWVAIGHSQGGHAAIAAAEVADGHDLVGVVSYAPAPNMTDEVDRLGQVVLAEQTYYTLMLVGLKTQHPELDFADYLGPRALEILPVAREACVDELAARYAEADLPGSEFEPKDAAAADRLRGWFAENELARRRVSAPVLVAQGSADRIVYPEYTAALVEQARRQGTTVDHRVYPGADHGEVLAAAADDVFDWLAGRAA</sequence>
<dbReference type="Proteomes" id="UP001156441">
    <property type="component" value="Unassembled WGS sequence"/>
</dbReference>
<dbReference type="PANTHER" id="PTHR34853">
    <property type="match status" value="1"/>
</dbReference>
<dbReference type="EMBL" id="JAFFZE010000016">
    <property type="protein sequence ID" value="MCT2585867.1"/>
    <property type="molecule type" value="Genomic_DNA"/>
</dbReference>
<keyword evidence="2" id="KW-1185">Reference proteome</keyword>
<accession>A0ABT2JDC9</accession>
<dbReference type="Pfam" id="PF03583">
    <property type="entry name" value="LIP"/>
    <property type="match status" value="1"/>
</dbReference>
<dbReference type="InterPro" id="IPR005152">
    <property type="entry name" value="Lipase_secreted"/>
</dbReference>
<dbReference type="InterPro" id="IPR029058">
    <property type="entry name" value="AB_hydrolase_fold"/>
</dbReference>
<name>A0ABT2JDC9_9PSEU</name>
<dbReference type="RefSeq" id="WP_260193596.1">
    <property type="nucleotide sequence ID" value="NZ_JAFFZE010000016.1"/>
</dbReference>
<protein>
    <submittedName>
        <fullName evidence="1">Alpha/beta fold hydrolase</fullName>
    </submittedName>
</protein>
<evidence type="ECO:0000313" key="1">
    <source>
        <dbReference type="EMBL" id="MCT2585867.1"/>
    </source>
</evidence>
<keyword evidence="1" id="KW-0378">Hydrolase</keyword>
<gene>
    <name evidence="1" type="ORF">JT362_22375</name>
</gene>
<dbReference type="GO" id="GO:0016787">
    <property type="term" value="F:hydrolase activity"/>
    <property type="evidence" value="ECO:0007669"/>
    <property type="project" value="UniProtKB-KW"/>
</dbReference>
<dbReference type="SUPFAM" id="SSF53474">
    <property type="entry name" value="alpha/beta-Hydrolases"/>
    <property type="match status" value="1"/>
</dbReference>
<reference evidence="1 2" key="1">
    <citation type="submission" date="2021-02" db="EMBL/GenBank/DDBJ databases">
        <title>Actinophytocola xerophila sp. nov., isolated from soil of cotton cropping field.</title>
        <authorList>
            <person name="Huang R."/>
            <person name="Chen X."/>
            <person name="Ge X."/>
            <person name="Liu W."/>
        </authorList>
    </citation>
    <scope>NUCLEOTIDE SEQUENCE [LARGE SCALE GENOMIC DNA]</scope>
    <source>
        <strain evidence="1 2">S1-96</strain>
    </source>
</reference>
<evidence type="ECO:0000313" key="2">
    <source>
        <dbReference type="Proteomes" id="UP001156441"/>
    </source>
</evidence>